<evidence type="ECO:0000313" key="1">
    <source>
        <dbReference type="EMBL" id="MBW75237.1"/>
    </source>
</evidence>
<dbReference type="AlphaFoldDB" id="A0A2M4DCD9"/>
<name>A0A2M4DCD9_ANODA</name>
<proteinExistence type="predicted"/>
<accession>A0A2M4DCD9</accession>
<sequence>MGTSAAPVGALQFVLVVVGGMVGATHRIVLGQGQTAGHAVVECSRPGGRSRRFRSFRRSAGGRFLRRLIR</sequence>
<organism evidence="1">
    <name type="scientific">Anopheles darlingi</name>
    <name type="common">Mosquito</name>
    <dbReference type="NCBI Taxonomy" id="43151"/>
    <lineage>
        <taxon>Eukaryota</taxon>
        <taxon>Metazoa</taxon>
        <taxon>Ecdysozoa</taxon>
        <taxon>Arthropoda</taxon>
        <taxon>Hexapoda</taxon>
        <taxon>Insecta</taxon>
        <taxon>Pterygota</taxon>
        <taxon>Neoptera</taxon>
        <taxon>Endopterygota</taxon>
        <taxon>Diptera</taxon>
        <taxon>Nematocera</taxon>
        <taxon>Culicoidea</taxon>
        <taxon>Culicidae</taxon>
        <taxon>Anophelinae</taxon>
        <taxon>Anopheles</taxon>
    </lineage>
</organism>
<protein>
    <submittedName>
        <fullName evidence="1">Putative secreted protein</fullName>
    </submittedName>
</protein>
<dbReference type="EMBL" id="GGFL01011059">
    <property type="protein sequence ID" value="MBW75237.1"/>
    <property type="molecule type" value="Transcribed_RNA"/>
</dbReference>
<reference evidence="1" key="1">
    <citation type="submission" date="2018-01" db="EMBL/GenBank/DDBJ databases">
        <title>An insight into the sialome of Amazonian anophelines.</title>
        <authorList>
            <person name="Ribeiro J.M."/>
            <person name="Scarpassa V."/>
            <person name="Calvo E."/>
        </authorList>
    </citation>
    <scope>NUCLEOTIDE SEQUENCE</scope>
</reference>